<protein>
    <recommendedName>
        <fullName evidence="4">Transferase</fullName>
    </recommendedName>
</protein>
<dbReference type="RefSeq" id="WP_344566811.1">
    <property type="nucleotide sequence ID" value="NZ_BAAARJ010000010.1"/>
</dbReference>
<feature type="region of interest" description="Disordered" evidence="1">
    <location>
        <begin position="222"/>
        <end position="244"/>
    </location>
</feature>
<keyword evidence="3" id="KW-1185">Reference proteome</keyword>
<dbReference type="Proteomes" id="UP001501447">
    <property type="component" value="Unassembled WGS sequence"/>
</dbReference>
<accession>A0ABN3Q788</accession>
<organism evidence="2 3">
    <name type="scientific">Streptomyces axinellae</name>
    <dbReference type="NCBI Taxonomy" id="552788"/>
    <lineage>
        <taxon>Bacteria</taxon>
        <taxon>Bacillati</taxon>
        <taxon>Actinomycetota</taxon>
        <taxon>Actinomycetes</taxon>
        <taxon>Kitasatosporales</taxon>
        <taxon>Streptomycetaceae</taxon>
        <taxon>Streptomyces</taxon>
    </lineage>
</organism>
<evidence type="ECO:0008006" key="4">
    <source>
        <dbReference type="Google" id="ProtNLM"/>
    </source>
</evidence>
<gene>
    <name evidence="2" type="ORF">GCM10009863_33900</name>
</gene>
<reference evidence="3" key="1">
    <citation type="journal article" date="2019" name="Int. J. Syst. Evol. Microbiol.">
        <title>The Global Catalogue of Microorganisms (GCM) 10K type strain sequencing project: providing services to taxonomists for standard genome sequencing and annotation.</title>
        <authorList>
            <consortium name="The Broad Institute Genomics Platform"/>
            <consortium name="The Broad Institute Genome Sequencing Center for Infectious Disease"/>
            <person name="Wu L."/>
            <person name="Ma J."/>
        </authorList>
    </citation>
    <scope>NUCLEOTIDE SEQUENCE [LARGE SCALE GENOMIC DNA]</scope>
    <source>
        <strain evidence="3">JCM 16373</strain>
    </source>
</reference>
<comment type="caution">
    <text evidence="2">The sequence shown here is derived from an EMBL/GenBank/DDBJ whole genome shotgun (WGS) entry which is preliminary data.</text>
</comment>
<dbReference type="EMBL" id="BAAARJ010000010">
    <property type="protein sequence ID" value="GAA2617308.1"/>
    <property type="molecule type" value="Genomic_DNA"/>
</dbReference>
<proteinExistence type="predicted"/>
<evidence type="ECO:0000256" key="1">
    <source>
        <dbReference type="SAM" id="MobiDB-lite"/>
    </source>
</evidence>
<sequence length="331" mass="36018">MMQHCLDTPAGPVTAAARPYISSPLARRVHHARADCTADSAGGLTFGVRLFDENDKEIGAPEVPVAAAVLLRLRQQHGPDATLRLPLTRAAADRGLRATLAGTALLREGRWDTWLALADEEPLRLLPGVHDLRSLANSGPVHAHAWLGVRVPYTTKHGNLTVRTWLRRPHAEAGALYVGNSSVALRGRLYGVRLTAAACLEAHPRDTEGAPVRIPVVPVRLDGDRRSGRETAPGHGDRDRQAGGGFAAELPLDSLLPGHRTWDLWLRPAEDEEPVRLARILDDVLDKKRVFRYPSRRVANSGGAVHSVRPYYTVNNNLSVDVSYEGAAQAE</sequence>
<name>A0ABN3Q788_9ACTN</name>
<evidence type="ECO:0000313" key="2">
    <source>
        <dbReference type="EMBL" id="GAA2617308.1"/>
    </source>
</evidence>
<evidence type="ECO:0000313" key="3">
    <source>
        <dbReference type="Proteomes" id="UP001501447"/>
    </source>
</evidence>